<evidence type="ECO:0008006" key="4">
    <source>
        <dbReference type="Google" id="ProtNLM"/>
    </source>
</evidence>
<dbReference type="InterPro" id="IPR018392">
    <property type="entry name" value="LysM"/>
</dbReference>
<evidence type="ECO:0000313" key="3">
    <source>
        <dbReference type="Proteomes" id="UP000473525"/>
    </source>
</evidence>
<dbReference type="Proteomes" id="UP000473525">
    <property type="component" value="Unassembled WGS sequence"/>
</dbReference>
<proteinExistence type="predicted"/>
<dbReference type="AlphaFoldDB" id="A0A6L6XVK3"/>
<comment type="caution">
    <text evidence="2">The sequence shown here is derived from an EMBL/GenBank/DDBJ whole genome shotgun (WGS) entry which is preliminary data.</text>
</comment>
<sequence>MVAHPLDHPAPARCAAVATATTAALSALLCWLLPVLTAPAHDLDGALTRGGAGVALLAAGWLWLGTLRLVLAAHGGRGEHAPPRCGLPAPVRRLVLAACGVALSGSLAAAAQAGPAAPQHDGSRLPVPDRAATADHVVVLPGDSLWSIAADSLPAGASDARVAERWPRIYALNRTVIGPDPDLVQPAQRLALPPR</sequence>
<dbReference type="EMBL" id="WSEK01000004">
    <property type="protein sequence ID" value="MVQ51209.1"/>
    <property type="molecule type" value="Genomic_DNA"/>
</dbReference>
<keyword evidence="1" id="KW-0812">Transmembrane</keyword>
<dbReference type="RefSeq" id="WP_157344443.1">
    <property type="nucleotide sequence ID" value="NZ_WSEK01000004.1"/>
</dbReference>
<organism evidence="2 3">
    <name type="scientific">Nocardioides agri</name>
    <dbReference type="NCBI Taxonomy" id="2682843"/>
    <lineage>
        <taxon>Bacteria</taxon>
        <taxon>Bacillati</taxon>
        <taxon>Actinomycetota</taxon>
        <taxon>Actinomycetes</taxon>
        <taxon>Propionibacteriales</taxon>
        <taxon>Nocardioidaceae</taxon>
        <taxon>Nocardioides</taxon>
    </lineage>
</organism>
<accession>A0A6L6XVK3</accession>
<evidence type="ECO:0000256" key="1">
    <source>
        <dbReference type="SAM" id="Phobius"/>
    </source>
</evidence>
<evidence type="ECO:0000313" key="2">
    <source>
        <dbReference type="EMBL" id="MVQ51209.1"/>
    </source>
</evidence>
<name>A0A6L6XVK3_9ACTN</name>
<keyword evidence="1" id="KW-0472">Membrane</keyword>
<feature type="transmembrane region" description="Helical" evidence="1">
    <location>
        <begin position="53"/>
        <end position="73"/>
    </location>
</feature>
<dbReference type="InterPro" id="IPR036779">
    <property type="entry name" value="LysM_dom_sf"/>
</dbReference>
<keyword evidence="3" id="KW-1185">Reference proteome</keyword>
<gene>
    <name evidence="2" type="ORF">GON03_18660</name>
</gene>
<dbReference type="Gene3D" id="3.10.350.10">
    <property type="entry name" value="LysM domain"/>
    <property type="match status" value="1"/>
</dbReference>
<dbReference type="CDD" id="cd00118">
    <property type="entry name" value="LysM"/>
    <property type="match status" value="1"/>
</dbReference>
<reference evidence="2 3" key="1">
    <citation type="submission" date="2019-12" db="EMBL/GenBank/DDBJ databases">
        <authorList>
            <person name="Huq M.A."/>
        </authorList>
    </citation>
    <scope>NUCLEOTIDE SEQUENCE [LARGE SCALE GENOMIC DNA]</scope>
    <source>
        <strain evidence="2 3">MAH-18</strain>
    </source>
</reference>
<protein>
    <recommendedName>
        <fullName evidence="4">LysM domain-containing protein</fullName>
    </recommendedName>
</protein>
<keyword evidence="1" id="KW-1133">Transmembrane helix</keyword>